<dbReference type="Proteomes" id="UP000612712">
    <property type="component" value="Unassembled WGS sequence"/>
</dbReference>
<dbReference type="EMBL" id="JACHWT010000007">
    <property type="protein sequence ID" value="MBB3116504.1"/>
    <property type="molecule type" value="Genomic_DNA"/>
</dbReference>
<name>A0A8I0CN71_9CORY</name>
<feature type="transmembrane region" description="Helical" evidence="1">
    <location>
        <begin position="6"/>
        <end position="29"/>
    </location>
</feature>
<comment type="caution">
    <text evidence="2">The sequence shown here is derived from an EMBL/GenBank/DDBJ whole genome shotgun (WGS) entry which is preliminary data.</text>
</comment>
<dbReference type="AlphaFoldDB" id="A0A8I0CN71"/>
<gene>
    <name evidence="2" type="ORF">FHU32_001743</name>
</gene>
<protein>
    <recommendedName>
        <fullName evidence="4">Secreted protein</fullName>
    </recommendedName>
</protein>
<accession>A0A8I0CN71</accession>
<evidence type="ECO:0008006" key="4">
    <source>
        <dbReference type="Google" id="ProtNLM"/>
    </source>
</evidence>
<proteinExistence type="predicted"/>
<evidence type="ECO:0000313" key="2">
    <source>
        <dbReference type="EMBL" id="MBB3116504.1"/>
    </source>
</evidence>
<organism evidence="2 3">
    <name type="scientific">Corynebacterium bovis DSM 20582 = CIP 54.80</name>
    <dbReference type="NCBI Taxonomy" id="927655"/>
    <lineage>
        <taxon>Bacteria</taxon>
        <taxon>Bacillati</taxon>
        <taxon>Actinomycetota</taxon>
        <taxon>Actinomycetes</taxon>
        <taxon>Mycobacteriales</taxon>
        <taxon>Corynebacteriaceae</taxon>
        <taxon>Corynebacterium</taxon>
    </lineage>
</organism>
<evidence type="ECO:0000313" key="3">
    <source>
        <dbReference type="Proteomes" id="UP000612712"/>
    </source>
</evidence>
<sequence length="160" mass="17056">MTGLIPAWVLVVGLVVLVLALLGMWLSGLATRLNRLHIRTDSARLSLEGALMSRSGVIAVLQPELAASLGRASSVALRPTDMDARSDAENAVLRHLDPAVLTHPAFVEASTKVDLAARFYNDAVADTRLVRQRAVVRGFRLSGSAPLPEYYEGLAAGGQD</sequence>
<keyword evidence="1" id="KW-1133">Transmembrane helix</keyword>
<reference evidence="2" key="1">
    <citation type="submission" date="2020-08" db="EMBL/GenBank/DDBJ databases">
        <title>Sequencing the genomes of 1000 actinobacteria strains.</title>
        <authorList>
            <person name="Klenk H.-P."/>
        </authorList>
    </citation>
    <scope>NUCLEOTIDE SEQUENCE</scope>
    <source>
        <strain evidence="2">DSM 20582</strain>
    </source>
</reference>
<keyword evidence="1" id="KW-0812">Transmembrane</keyword>
<dbReference type="RefSeq" id="WP_010272599.1">
    <property type="nucleotide sequence ID" value="NZ_AENJ01000336.1"/>
</dbReference>
<evidence type="ECO:0000256" key="1">
    <source>
        <dbReference type="SAM" id="Phobius"/>
    </source>
</evidence>
<keyword evidence="1" id="KW-0472">Membrane</keyword>